<dbReference type="Gene3D" id="2.160.10.10">
    <property type="entry name" value="Hexapeptide repeat proteins"/>
    <property type="match status" value="1"/>
</dbReference>
<gene>
    <name evidence="7" type="ORF">YYC_05396</name>
</gene>
<name>V7PAG2_PLAYE</name>
<evidence type="ECO:0000256" key="2">
    <source>
        <dbReference type="ARBA" id="ARBA00007719"/>
    </source>
</evidence>
<keyword evidence="5" id="KW-0206">Cytoskeleton</keyword>
<evidence type="ECO:0000256" key="3">
    <source>
        <dbReference type="ARBA" id="ARBA00016573"/>
    </source>
</evidence>
<dbReference type="GO" id="GO:0005869">
    <property type="term" value="C:dynactin complex"/>
    <property type="evidence" value="ECO:0007669"/>
    <property type="project" value="InterPro"/>
</dbReference>
<evidence type="ECO:0000256" key="4">
    <source>
        <dbReference type="ARBA" id="ARBA00022490"/>
    </source>
</evidence>
<evidence type="ECO:0000256" key="6">
    <source>
        <dbReference type="ARBA" id="ARBA00034687"/>
    </source>
</evidence>
<dbReference type="Proteomes" id="UP000018538">
    <property type="component" value="Unassembled WGS sequence"/>
</dbReference>
<dbReference type="PANTHER" id="PTHR13072:SF0">
    <property type="entry name" value="DYNACTIN SUBUNIT 6"/>
    <property type="match status" value="1"/>
</dbReference>
<comment type="similarity">
    <text evidence="2">Belongs to the dynactin subunits 5/6 family. Dynactin subunit 6 subfamily.</text>
</comment>
<dbReference type="EMBL" id="KI635815">
    <property type="protein sequence ID" value="ETB56546.1"/>
    <property type="molecule type" value="Genomic_DNA"/>
</dbReference>
<comment type="function">
    <text evidence="6">Part of the dynactin complex that activates the molecular motor dynein for ultra-processive transport along microtubules.</text>
</comment>
<reference evidence="7 8" key="1">
    <citation type="submission" date="2013-11" db="EMBL/GenBank/DDBJ databases">
        <title>The Genome Sequence of Plasmodium yoelii 17X.</title>
        <authorList>
            <consortium name="The Broad Institute Genomics Platform"/>
            <consortium name="The Broad Institute Genome Sequencing Center for Infectious Disease"/>
            <person name="Neafsey D."/>
            <person name="Adams J."/>
            <person name="Walker B."/>
            <person name="Young S.K."/>
            <person name="Zeng Q."/>
            <person name="Gargeya S."/>
            <person name="Fitzgerald M."/>
            <person name="Haas B."/>
            <person name="Abouelleil A."/>
            <person name="Alvarado L."/>
            <person name="Chapman S.B."/>
            <person name="Gainer-Dewar J."/>
            <person name="Goldberg J."/>
            <person name="Griggs A."/>
            <person name="Gujja S."/>
            <person name="Hansen M."/>
            <person name="Howarth C."/>
            <person name="Imamovic A."/>
            <person name="Ireland A."/>
            <person name="Larimer J."/>
            <person name="McCowan C."/>
            <person name="Murphy C."/>
            <person name="Pearson M."/>
            <person name="Poon T.W."/>
            <person name="Priest M."/>
            <person name="Roberts A."/>
            <person name="Saif S."/>
            <person name="Shea T."/>
            <person name="Sykes S."/>
            <person name="Wortman J."/>
            <person name="Nusbaum C."/>
            <person name="Birren B."/>
        </authorList>
    </citation>
    <scope>NUCLEOTIDE SEQUENCE [LARGE SCALE GENOMIC DNA]</scope>
    <source>
        <strain evidence="7 8">17X</strain>
    </source>
</reference>
<evidence type="ECO:0000256" key="5">
    <source>
        <dbReference type="ARBA" id="ARBA00023212"/>
    </source>
</evidence>
<evidence type="ECO:0000313" key="7">
    <source>
        <dbReference type="EMBL" id="ETB56546.1"/>
    </source>
</evidence>
<accession>V7PAG2</accession>
<dbReference type="InterPro" id="IPR011004">
    <property type="entry name" value="Trimer_LpxA-like_sf"/>
</dbReference>
<dbReference type="GO" id="GO:0070840">
    <property type="term" value="F:dynein complex binding"/>
    <property type="evidence" value="ECO:0007669"/>
    <property type="project" value="TreeGrafter"/>
</dbReference>
<dbReference type="SUPFAM" id="SSF51161">
    <property type="entry name" value="Trimeric LpxA-like enzymes"/>
    <property type="match status" value="1"/>
</dbReference>
<dbReference type="AlphaFoldDB" id="V7PAG2"/>
<protein>
    <recommendedName>
        <fullName evidence="3">Dynactin subunit 6</fullName>
    </recommendedName>
</protein>
<proteinExistence type="inferred from homology"/>
<sequence>MNNSKFVKLLSLNLDRNIDNNFERKNDFFCESDISSISSYDEIKSNSLLGLISINSFTNDSKNSIKSENLNPFKRVHSLNEYTLNYKKLWSEKSNALLFNNIFTKFNTNHNQIYTLNSYENSNTILSWKYESSEITFDSEPNDISKKHSCNFKHNPSNDNIDSFIYTDTFNSDVSKQIKNRITNNESPLSFYLNQIQNYDLNKFNQDKNTLINSSQFIKINKEINKTDFFKDTKEVIPAARKMTTNSPLKKNATNYILKYIRRYNEYINGTKLQNYRAIKKMLQKIRKACRSIMVKKFHNKNMIGLLMYMEKDKKVMKLWKDKSKYLHKKNKNKRYFLQLFYYYVISFYLKKNSLQKKKNLCYMDKCIAKILFQNKYKEINTKTLSNNKTNTNKSYVLGKLNQNIILGKGNSIFPGSTILATTAKIYIGDHNLFEDNVTIINNTNKNMYIGNYNIFRSGTHIINSLKIGSNNYFDYKSTLYNCTINGCVFVKANILMNIKEIENRNPYFVNSTITNIHPIFIKEHTNEIKLRYNHMNNSE</sequence>
<evidence type="ECO:0000256" key="1">
    <source>
        <dbReference type="ARBA" id="ARBA00004245"/>
    </source>
</evidence>
<dbReference type="OrthoDB" id="2355at2759"/>
<keyword evidence="8" id="KW-1185">Reference proteome</keyword>
<dbReference type="GO" id="GO:0007052">
    <property type="term" value="P:mitotic spindle organization"/>
    <property type="evidence" value="ECO:0007669"/>
    <property type="project" value="TreeGrafter"/>
</dbReference>
<comment type="subcellular location">
    <subcellularLocation>
        <location evidence="1">Cytoplasm</location>
        <location evidence="1">Cytoskeleton</location>
    </subcellularLocation>
</comment>
<dbReference type="PANTHER" id="PTHR13072">
    <property type="entry name" value="DYNACTIN 6"/>
    <property type="match status" value="1"/>
</dbReference>
<organism evidence="7 8">
    <name type="scientific">Plasmodium yoelii 17X</name>
    <dbReference type="NCBI Taxonomy" id="1323249"/>
    <lineage>
        <taxon>Eukaryota</taxon>
        <taxon>Sar</taxon>
        <taxon>Alveolata</taxon>
        <taxon>Apicomplexa</taxon>
        <taxon>Aconoidasida</taxon>
        <taxon>Haemosporida</taxon>
        <taxon>Plasmodiidae</taxon>
        <taxon>Plasmodium</taxon>
        <taxon>Plasmodium (Vinckeia)</taxon>
    </lineage>
</organism>
<dbReference type="InterPro" id="IPR027777">
    <property type="entry name" value="DCTN6"/>
</dbReference>
<keyword evidence="4" id="KW-0963">Cytoplasm</keyword>
<evidence type="ECO:0000313" key="8">
    <source>
        <dbReference type="Proteomes" id="UP000018538"/>
    </source>
</evidence>